<evidence type="ECO:0000259" key="1">
    <source>
        <dbReference type="PROSITE" id="PS51820"/>
    </source>
</evidence>
<proteinExistence type="predicted"/>
<evidence type="ECO:0000313" key="2">
    <source>
        <dbReference type="EMBL" id="CAE7388820.1"/>
    </source>
</evidence>
<name>A0A812QD06_9DINO</name>
<dbReference type="InterPro" id="IPR011658">
    <property type="entry name" value="PA14_dom"/>
</dbReference>
<dbReference type="EMBL" id="CAJNJA010016810">
    <property type="protein sequence ID" value="CAE7388820.1"/>
    <property type="molecule type" value="Genomic_DNA"/>
</dbReference>
<dbReference type="AlphaFoldDB" id="A0A812QD06"/>
<dbReference type="Pfam" id="PF07691">
    <property type="entry name" value="PA14"/>
    <property type="match status" value="1"/>
</dbReference>
<evidence type="ECO:0000313" key="3">
    <source>
        <dbReference type="Proteomes" id="UP000601435"/>
    </source>
</evidence>
<sequence>MKKVFTFSRWFLPSQEGILVNPGQRDYKLKNVPSVLDGGKYSGTKTWPSAGTWTISYEAPVTLYVWVMKHHYNAGVDAALSGDGWEQVDAGDFKRSDNHVLNVWKRSFSSGSQYQIKTTGLMVGGVVSNGCQADVVKDGLKCGYFYDKSQCRVPDLSDWTPAHEVVVPKIYMEHGKFPEVRQGDQFCIRCTGQLVTKKEGNYKFYLSSDDGSFMWLNGEKVVDNNDCHGERERGSSDKFLLPGAHDLAVDMCEMYGGENLKMRYKGPDTGNSKITIPEQALQHVVAPADKAVLEDGLECDYYYDQSQCRVPNLGALTLGSFGCVGLFSSV</sequence>
<dbReference type="InterPro" id="IPR037524">
    <property type="entry name" value="PA14/GLEYA"/>
</dbReference>
<dbReference type="OrthoDB" id="447457at2759"/>
<dbReference type="SUPFAM" id="SSF56988">
    <property type="entry name" value="Anthrax protective antigen"/>
    <property type="match status" value="1"/>
</dbReference>
<feature type="domain" description="PA14" evidence="1">
    <location>
        <begin position="135"/>
        <end position="280"/>
    </location>
</feature>
<dbReference type="PROSITE" id="PS51820">
    <property type="entry name" value="PA14"/>
    <property type="match status" value="1"/>
</dbReference>
<organism evidence="2 3">
    <name type="scientific">Symbiodinium necroappetens</name>
    <dbReference type="NCBI Taxonomy" id="1628268"/>
    <lineage>
        <taxon>Eukaryota</taxon>
        <taxon>Sar</taxon>
        <taxon>Alveolata</taxon>
        <taxon>Dinophyceae</taxon>
        <taxon>Suessiales</taxon>
        <taxon>Symbiodiniaceae</taxon>
        <taxon>Symbiodinium</taxon>
    </lineage>
</organism>
<dbReference type="Proteomes" id="UP000601435">
    <property type="component" value="Unassembled WGS sequence"/>
</dbReference>
<accession>A0A812QD06</accession>
<keyword evidence="3" id="KW-1185">Reference proteome</keyword>
<protein>
    <recommendedName>
        <fullName evidence="1">PA14 domain-containing protein</fullName>
    </recommendedName>
</protein>
<reference evidence="2" key="1">
    <citation type="submission" date="2021-02" db="EMBL/GenBank/DDBJ databases">
        <authorList>
            <person name="Dougan E. K."/>
            <person name="Rhodes N."/>
            <person name="Thang M."/>
            <person name="Chan C."/>
        </authorList>
    </citation>
    <scope>NUCLEOTIDE SEQUENCE</scope>
</reference>
<dbReference type="Gene3D" id="2.60.120.260">
    <property type="entry name" value="Galactose-binding domain-like"/>
    <property type="match status" value="1"/>
</dbReference>
<comment type="caution">
    <text evidence="2">The sequence shown here is derived from an EMBL/GenBank/DDBJ whole genome shotgun (WGS) entry which is preliminary data.</text>
</comment>
<dbReference type="SMART" id="SM00758">
    <property type="entry name" value="PA14"/>
    <property type="match status" value="1"/>
</dbReference>
<gene>
    <name evidence="2" type="ORF">SNEC2469_LOCUS10557</name>
</gene>